<dbReference type="OrthoDB" id="21471at2759"/>
<feature type="region of interest" description="Disordered" evidence="5">
    <location>
        <begin position="342"/>
        <end position="365"/>
    </location>
</feature>
<feature type="compositionally biased region" description="Pro residues" evidence="5">
    <location>
        <begin position="232"/>
        <end position="247"/>
    </location>
</feature>
<feature type="compositionally biased region" description="Basic and acidic residues" evidence="5">
    <location>
        <begin position="803"/>
        <end position="824"/>
    </location>
</feature>
<evidence type="ECO:0000256" key="2">
    <source>
        <dbReference type="ARBA" id="ARBA00010402"/>
    </source>
</evidence>
<dbReference type="RefSeq" id="XP_013279762.1">
    <property type="nucleotide sequence ID" value="XM_013424308.1"/>
</dbReference>
<dbReference type="InterPro" id="IPR039301">
    <property type="entry name" value="Sip5/DA2"/>
</dbReference>
<feature type="compositionally biased region" description="Polar residues" evidence="5">
    <location>
        <begin position="23"/>
        <end position="35"/>
    </location>
</feature>
<evidence type="ECO:0000313" key="7">
    <source>
        <dbReference type="Proteomes" id="UP000053029"/>
    </source>
</evidence>
<dbReference type="AlphaFoldDB" id="A0A0D2GU96"/>
<feature type="compositionally biased region" description="Polar residues" evidence="5">
    <location>
        <begin position="267"/>
        <end position="279"/>
    </location>
</feature>
<feature type="compositionally biased region" description="Basic and acidic residues" evidence="5">
    <location>
        <begin position="72"/>
        <end position="100"/>
    </location>
</feature>
<evidence type="ECO:0000256" key="5">
    <source>
        <dbReference type="SAM" id="MobiDB-lite"/>
    </source>
</evidence>
<proteinExistence type="inferred from homology"/>
<accession>A0A0D2GU96</accession>
<sequence>MGNSQTKEARGHGSSGSRVSGRTSPTPRQDGQPNNLEVPLGPAHSRQRRGSRPDFSFLGIGGSSDQIANSLEQRRETKVEREARKAEKERAARLKERERSMKEEHVDGGYLVTQGVYVGTEDFNKAIVRQFMVGHYVTATHVKVTDAVQIERRLAPFWRGLNDYSDSWAEHQLMAAARGMPIPPADEVPPELEYQLAKRITTDRTKESALKSLTIPIGGRSQSFQSDSSAPLSPPPNSLPLPSPSSPLPSGSPGTSTFRTRAKTLASLATSSRGNSQVDMTPREFQLPPDPFVNGQPIEVYLYKDASECPICFLYYPPYLNTTRCCEQPICSECFVQIKRPDPHPPEHEQPDPNAPPVSDAEREAQADGLLVSEIATCPYCKTPDFGITYTPPPFRRGLTYGTGSQPYQVMSAMSSQTSISSGNLSPGPGRRRGTSLSANAPEVITTDKIRPDWATKLAAARAHAARRSAAATALHTAAYLMNGQGADSRAFAAFSRRGMLRRSTLEGGENGPSSNLSALAILAERHAARQQEATGESRAGSMLPPPRGSSSRRSRMDDLEDMMMMEAIRLSLASEEERRKKEEKEARKEAKKKEKETKKAEKAARKNSLFTLNSNGSNGDASSSQMERSRSNLSLGQDDDSTASKGKGVERSDTPPVDGGKAEDEAPRPSYIPALSLSGTSQESLASSIPIPTAAEPFRRSHLRQMSTASSTSSSFVEPGPAASFPGSGTPPPGSLEPMFNFRSLAAMIGEDEKDNDSAHVENAPRDQSPKSREDSPEKAPQKVGESWDHDDSDLPASSDSSPRRDSDAEPVATDRKLVDEPPTRVSHV</sequence>
<dbReference type="EMBL" id="KN846975">
    <property type="protein sequence ID" value="KIW75954.1"/>
    <property type="molecule type" value="Genomic_DNA"/>
</dbReference>
<feature type="region of interest" description="Disordered" evidence="5">
    <location>
        <begin position="571"/>
        <end position="830"/>
    </location>
</feature>
<dbReference type="HOGENOM" id="CLU_009068_1_0_1"/>
<dbReference type="PANTHER" id="PTHR31315:SF1">
    <property type="entry name" value="PROTEIN SIP5"/>
    <property type="match status" value="1"/>
</dbReference>
<feature type="compositionally biased region" description="Low complexity" evidence="5">
    <location>
        <begin position="614"/>
        <end position="625"/>
    </location>
</feature>
<dbReference type="CDD" id="cd24139">
    <property type="entry name" value="SIP5-like"/>
    <property type="match status" value="1"/>
</dbReference>
<feature type="compositionally biased region" description="Basic and acidic residues" evidence="5">
    <location>
        <begin position="576"/>
        <end position="605"/>
    </location>
</feature>
<dbReference type="GeneID" id="25310189"/>
<comment type="similarity">
    <text evidence="2">Belongs to the SIP5 family.</text>
</comment>
<feature type="compositionally biased region" description="Polar residues" evidence="5">
    <location>
        <begin position="678"/>
        <end position="688"/>
    </location>
</feature>
<reference evidence="6 7" key="1">
    <citation type="submission" date="2015-01" db="EMBL/GenBank/DDBJ databases">
        <title>The Genome Sequence of Fonsecaea pedrosoi CBS 271.37.</title>
        <authorList>
            <consortium name="The Broad Institute Genomics Platform"/>
            <person name="Cuomo C."/>
            <person name="de Hoog S."/>
            <person name="Gorbushina A."/>
            <person name="Stielow B."/>
            <person name="Teixiera M."/>
            <person name="Abouelleil A."/>
            <person name="Chapman S.B."/>
            <person name="Priest M."/>
            <person name="Young S.K."/>
            <person name="Wortman J."/>
            <person name="Nusbaum C."/>
            <person name="Birren B."/>
        </authorList>
    </citation>
    <scope>NUCLEOTIDE SEQUENCE [LARGE SCALE GENOMIC DNA]</scope>
    <source>
        <strain evidence="6 7">CBS 271.37</strain>
    </source>
</reference>
<dbReference type="Proteomes" id="UP000053029">
    <property type="component" value="Unassembled WGS sequence"/>
</dbReference>
<feature type="compositionally biased region" description="Basic and acidic residues" evidence="5">
    <location>
        <begin position="757"/>
        <end position="791"/>
    </location>
</feature>
<organism evidence="6 7">
    <name type="scientific">Fonsecaea pedrosoi CBS 271.37</name>
    <dbReference type="NCBI Taxonomy" id="1442368"/>
    <lineage>
        <taxon>Eukaryota</taxon>
        <taxon>Fungi</taxon>
        <taxon>Dikarya</taxon>
        <taxon>Ascomycota</taxon>
        <taxon>Pezizomycotina</taxon>
        <taxon>Eurotiomycetes</taxon>
        <taxon>Chaetothyriomycetidae</taxon>
        <taxon>Chaetothyriales</taxon>
        <taxon>Herpotrichiellaceae</taxon>
        <taxon>Fonsecaea</taxon>
    </lineage>
</organism>
<feature type="compositionally biased region" description="Basic and acidic residues" evidence="5">
    <location>
        <begin position="342"/>
        <end position="351"/>
    </location>
</feature>
<dbReference type="STRING" id="1442368.A0A0D2GU96"/>
<name>A0A0D2GU96_9EURO</name>
<feature type="region of interest" description="Disordered" evidence="5">
    <location>
        <begin position="218"/>
        <end position="290"/>
    </location>
</feature>
<feature type="region of interest" description="Disordered" evidence="5">
    <location>
        <begin position="527"/>
        <end position="555"/>
    </location>
</feature>
<evidence type="ECO:0000313" key="6">
    <source>
        <dbReference type="EMBL" id="KIW75954.1"/>
    </source>
</evidence>
<evidence type="ECO:0000256" key="1">
    <source>
        <dbReference type="ARBA" id="ARBA00003453"/>
    </source>
</evidence>
<feature type="region of interest" description="Disordered" evidence="5">
    <location>
        <begin position="413"/>
        <end position="444"/>
    </location>
</feature>
<dbReference type="PANTHER" id="PTHR31315">
    <property type="entry name" value="PROTEIN SIP5"/>
    <property type="match status" value="1"/>
</dbReference>
<keyword evidence="7" id="KW-1185">Reference proteome</keyword>
<feature type="compositionally biased region" description="Low complexity" evidence="5">
    <location>
        <begin position="413"/>
        <end position="422"/>
    </location>
</feature>
<dbReference type="VEuPathDB" id="FungiDB:Z517_10699"/>
<comment type="function">
    <text evidence="1">May negatively regulate the SNF1 kinase.</text>
</comment>
<feature type="compositionally biased region" description="Low complexity" evidence="5">
    <location>
        <begin position="708"/>
        <end position="729"/>
    </location>
</feature>
<gene>
    <name evidence="6" type="ORF">Z517_10699</name>
</gene>
<dbReference type="GO" id="GO:0005737">
    <property type="term" value="C:cytoplasm"/>
    <property type="evidence" value="ECO:0007669"/>
    <property type="project" value="TreeGrafter"/>
</dbReference>
<evidence type="ECO:0000256" key="3">
    <source>
        <dbReference type="ARBA" id="ARBA00020215"/>
    </source>
</evidence>
<protein>
    <recommendedName>
        <fullName evidence="4">Protein SIP5</fullName>
    </recommendedName>
    <alternativeName>
        <fullName evidence="3">Protein sip5</fullName>
    </alternativeName>
</protein>
<feature type="region of interest" description="Disordered" evidence="5">
    <location>
        <begin position="1"/>
        <end position="100"/>
    </location>
</feature>
<evidence type="ECO:0000256" key="4">
    <source>
        <dbReference type="ARBA" id="ARBA00021336"/>
    </source>
</evidence>